<feature type="binding site" evidence="5">
    <location>
        <position position="225"/>
    </location>
    <ligand>
        <name>dimethylallyl diphosphate</name>
        <dbReference type="ChEBI" id="CHEBI:57623"/>
    </ligand>
</feature>
<accession>A0A6L5YAP9</accession>
<feature type="binding site" evidence="5">
    <location>
        <position position="223"/>
    </location>
    <ligand>
        <name>dimethylallyl diphosphate</name>
        <dbReference type="ChEBI" id="CHEBI:57623"/>
    </ligand>
</feature>
<reference evidence="6 7" key="1">
    <citation type="submission" date="2019-08" db="EMBL/GenBank/DDBJ databases">
        <title>In-depth cultivation of the pig gut microbiome towards novel bacterial diversity and tailored functional studies.</title>
        <authorList>
            <person name="Wylensek D."/>
            <person name="Hitch T.C.A."/>
            <person name="Clavel T."/>
        </authorList>
    </citation>
    <scope>NUCLEOTIDE SEQUENCE [LARGE SCALE GENOMIC DNA]</scope>
    <source>
        <strain evidence="6 7">SM-530-WT-4B</strain>
    </source>
</reference>
<comment type="catalytic activity">
    <reaction evidence="5">
        <text>dimethylallyl diphosphate + 2 oxidized [2Fe-2S]-[ferredoxin] + H2O = (2E)-4-hydroxy-3-methylbut-2-enyl diphosphate + 2 reduced [2Fe-2S]-[ferredoxin] + 2 H(+)</text>
        <dbReference type="Rhea" id="RHEA:24825"/>
        <dbReference type="Rhea" id="RHEA-COMP:10000"/>
        <dbReference type="Rhea" id="RHEA-COMP:10001"/>
        <dbReference type="ChEBI" id="CHEBI:15377"/>
        <dbReference type="ChEBI" id="CHEBI:15378"/>
        <dbReference type="ChEBI" id="CHEBI:33737"/>
        <dbReference type="ChEBI" id="CHEBI:33738"/>
        <dbReference type="ChEBI" id="CHEBI:57623"/>
        <dbReference type="ChEBI" id="CHEBI:128753"/>
        <dbReference type="EC" id="1.17.7.4"/>
    </reaction>
</comment>
<feature type="binding site" evidence="5">
    <location>
        <position position="123"/>
    </location>
    <ligand>
        <name>(2E)-4-hydroxy-3-methylbut-2-enyl diphosphate</name>
        <dbReference type="ChEBI" id="CHEBI:128753"/>
    </ligand>
</feature>
<feature type="binding site" evidence="5">
    <location>
        <position position="225"/>
    </location>
    <ligand>
        <name>(2E)-4-hydroxy-3-methylbut-2-enyl diphosphate</name>
        <dbReference type="ChEBI" id="CHEBI:128753"/>
    </ligand>
</feature>
<name>A0A6L5YAP9_9BACT</name>
<keyword evidence="5 6" id="KW-0560">Oxidoreductase</keyword>
<feature type="binding site" evidence="5">
    <location>
        <position position="73"/>
    </location>
    <ligand>
        <name>dimethylallyl diphosphate</name>
        <dbReference type="ChEBI" id="CHEBI:57623"/>
    </ligand>
</feature>
<evidence type="ECO:0000256" key="2">
    <source>
        <dbReference type="ARBA" id="ARBA00022723"/>
    </source>
</evidence>
<comment type="cofactor">
    <cofactor evidence="5">
        <name>[4Fe-4S] cluster</name>
        <dbReference type="ChEBI" id="CHEBI:49883"/>
    </cofactor>
    <text evidence="5">Binds 1 [4Fe-4S] cluster per subunit.</text>
</comment>
<feature type="binding site" evidence="5">
    <location>
        <position position="12"/>
    </location>
    <ligand>
        <name>[4Fe-4S] cluster</name>
        <dbReference type="ChEBI" id="CHEBI:49883"/>
    </ligand>
</feature>
<dbReference type="EMBL" id="VUNH01000003">
    <property type="protein sequence ID" value="MST55273.1"/>
    <property type="molecule type" value="Genomic_DNA"/>
</dbReference>
<feature type="binding site" evidence="5">
    <location>
        <position position="123"/>
    </location>
    <ligand>
        <name>dimethylallyl diphosphate</name>
        <dbReference type="ChEBI" id="CHEBI:57623"/>
    </ligand>
</feature>
<dbReference type="EC" id="1.17.7.4" evidence="5"/>
<feature type="binding site" evidence="5">
    <location>
        <position position="223"/>
    </location>
    <ligand>
        <name>isopentenyl diphosphate</name>
        <dbReference type="ChEBI" id="CHEBI:128769"/>
    </ligand>
</feature>
<comment type="similarity">
    <text evidence="5">Belongs to the IspH family.</text>
</comment>
<dbReference type="GO" id="GO:0019288">
    <property type="term" value="P:isopentenyl diphosphate biosynthetic process, methylerythritol 4-phosphate pathway"/>
    <property type="evidence" value="ECO:0007669"/>
    <property type="project" value="UniProtKB-UniRule"/>
</dbReference>
<dbReference type="PANTHER" id="PTHR30426:SF0">
    <property type="entry name" value="4-HYDROXY-3-METHYLBUT-2-ENYL DIPHOSPHATE REDUCTASE"/>
    <property type="match status" value="1"/>
</dbReference>
<evidence type="ECO:0000256" key="4">
    <source>
        <dbReference type="ARBA" id="ARBA00023014"/>
    </source>
</evidence>
<comment type="pathway">
    <text evidence="5">Isoprenoid biosynthesis; dimethylallyl diphosphate biosynthesis; dimethylallyl diphosphate from (2E)-4-hydroxy-3-methylbutenyl diphosphate: step 1/1.</text>
</comment>
<feature type="binding site" evidence="5">
    <location>
        <position position="123"/>
    </location>
    <ligand>
        <name>isopentenyl diphosphate</name>
        <dbReference type="ChEBI" id="CHEBI:128769"/>
    </ligand>
</feature>
<evidence type="ECO:0000256" key="1">
    <source>
        <dbReference type="ARBA" id="ARBA00022485"/>
    </source>
</evidence>
<comment type="function">
    <text evidence="5">Catalyzes the conversion of 1-hydroxy-2-methyl-2-(E)-butenyl 4-diphosphate (HMBPP) into a mixture of isopentenyl diphosphate (IPP) and dimethylallyl diphosphate (DMAPP). Acts in the terminal step of the DOXP/MEP pathway for isoprenoid precursor biosynthesis.</text>
</comment>
<dbReference type="RefSeq" id="WP_154528368.1">
    <property type="nucleotide sequence ID" value="NZ_VUNH01000003.1"/>
</dbReference>
<evidence type="ECO:0000313" key="7">
    <source>
        <dbReference type="Proteomes" id="UP000473699"/>
    </source>
</evidence>
<gene>
    <name evidence="5 6" type="primary">ispH</name>
    <name evidence="6" type="ORF">FYJ74_04370</name>
</gene>
<dbReference type="PANTHER" id="PTHR30426">
    <property type="entry name" value="4-HYDROXY-3-METHYLBUT-2-ENYL DIPHOSPHATE REDUCTASE"/>
    <property type="match status" value="1"/>
</dbReference>
<dbReference type="Pfam" id="PF02401">
    <property type="entry name" value="LYTB"/>
    <property type="match status" value="1"/>
</dbReference>
<dbReference type="Gene3D" id="3.40.1010.20">
    <property type="entry name" value="4-hydroxy-3-methylbut-2-enyl diphosphate reductase, catalytic domain"/>
    <property type="match status" value="2"/>
</dbReference>
<organism evidence="6 7">
    <name type="scientific">Pyramidobacter porci</name>
    <dbReference type="NCBI Taxonomy" id="2605789"/>
    <lineage>
        <taxon>Bacteria</taxon>
        <taxon>Thermotogati</taxon>
        <taxon>Synergistota</taxon>
        <taxon>Synergistia</taxon>
        <taxon>Synergistales</taxon>
        <taxon>Dethiosulfovibrionaceae</taxon>
        <taxon>Pyramidobacter</taxon>
    </lineage>
</organism>
<dbReference type="Gene3D" id="3.40.50.11270">
    <property type="match status" value="1"/>
</dbReference>
<dbReference type="GO" id="GO:0046872">
    <property type="term" value="F:metal ion binding"/>
    <property type="evidence" value="ECO:0007669"/>
    <property type="project" value="UniProtKB-KW"/>
</dbReference>
<keyword evidence="1 5" id="KW-0004">4Fe-4S</keyword>
<dbReference type="CDD" id="cd13944">
    <property type="entry name" value="lytB_ispH"/>
    <property type="match status" value="1"/>
</dbReference>
<feature type="binding site" evidence="5">
    <location>
        <position position="73"/>
    </location>
    <ligand>
        <name>isopentenyl diphosphate</name>
        <dbReference type="ChEBI" id="CHEBI:128769"/>
    </ligand>
</feature>
<comment type="caution">
    <text evidence="5">Lacks conserved residue(s) required for the propagation of feature annotation.</text>
</comment>
<feature type="binding site" evidence="5">
    <location>
        <position position="167"/>
    </location>
    <ligand>
        <name>(2E)-4-hydroxy-3-methylbut-2-enyl diphosphate</name>
        <dbReference type="ChEBI" id="CHEBI:128753"/>
    </ligand>
</feature>
<dbReference type="AlphaFoldDB" id="A0A6L5YAP9"/>
<comment type="caution">
    <text evidence="6">The sequence shown here is derived from an EMBL/GenBank/DDBJ whole genome shotgun (WGS) entry which is preliminary data.</text>
</comment>
<feature type="binding site" evidence="5">
    <location>
        <position position="195"/>
    </location>
    <ligand>
        <name>[4Fe-4S] cluster</name>
        <dbReference type="ChEBI" id="CHEBI:49883"/>
    </ligand>
</feature>
<feature type="binding site" evidence="5">
    <location>
        <position position="267"/>
    </location>
    <ligand>
        <name>(2E)-4-hydroxy-3-methylbut-2-enyl diphosphate</name>
        <dbReference type="ChEBI" id="CHEBI:128753"/>
    </ligand>
</feature>
<dbReference type="GO" id="GO:0016114">
    <property type="term" value="P:terpenoid biosynthetic process"/>
    <property type="evidence" value="ECO:0007669"/>
    <property type="project" value="UniProtKB-UniRule"/>
</dbReference>
<dbReference type="Proteomes" id="UP000473699">
    <property type="component" value="Unassembled WGS sequence"/>
</dbReference>
<feature type="active site" description="Proton donor" evidence="5">
    <location>
        <position position="125"/>
    </location>
</feature>
<comment type="catalytic activity">
    <reaction evidence="5">
        <text>isopentenyl diphosphate + 2 oxidized [2Fe-2S]-[ferredoxin] + H2O = (2E)-4-hydroxy-3-methylbut-2-enyl diphosphate + 2 reduced [2Fe-2S]-[ferredoxin] + 2 H(+)</text>
        <dbReference type="Rhea" id="RHEA:24488"/>
        <dbReference type="Rhea" id="RHEA-COMP:10000"/>
        <dbReference type="Rhea" id="RHEA-COMP:10001"/>
        <dbReference type="ChEBI" id="CHEBI:15377"/>
        <dbReference type="ChEBI" id="CHEBI:15378"/>
        <dbReference type="ChEBI" id="CHEBI:33737"/>
        <dbReference type="ChEBI" id="CHEBI:33738"/>
        <dbReference type="ChEBI" id="CHEBI:128753"/>
        <dbReference type="ChEBI" id="CHEBI:128769"/>
        <dbReference type="EC" id="1.17.7.4"/>
    </reaction>
</comment>
<feature type="binding site" evidence="5">
    <location>
        <position position="40"/>
    </location>
    <ligand>
        <name>dimethylallyl diphosphate</name>
        <dbReference type="ChEBI" id="CHEBI:57623"/>
    </ligand>
</feature>
<dbReference type="HAMAP" id="MF_00191">
    <property type="entry name" value="IspH"/>
    <property type="match status" value="1"/>
</dbReference>
<feature type="binding site" evidence="5">
    <location>
        <position position="95"/>
    </location>
    <ligand>
        <name>[4Fe-4S] cluster</name>
        <dbReference type="ChEBI" id="CHEBI:49883"/>
    </ligand>
</feature>
<feature type="binding site" evidence="5">
    <location>
        <position position="40"/>
    </location>
    <ligand>
        <name>isopentenyl diphosphate</name>
        <dbReference type="ChEBI" id="CHEBI:128769"/>
    </ligand>
</feature>
<feature type="binding site" evidence="5">
    <location>
        <position position="223"/>
    </location>
    <ligand>
        <name>(2E)-4-hydroxy-3-methylbut-2-enyl diphosphate</name>
        <dbReference type="ChEBI" id="CHEBI:128753"/>
    </ligand>
</feature>
<keyword evidence="5" id="KW-0414">Isoprene biosynthesis</keyword>
<dbReference type="UniPathway" id="UPA00059">
    <property type="reaction ID" value="UER00105"/>
</dbReference>
<evidence type="ECO:0000256" key="3">
    <source>
        <dbReference type="ARBA" id="ARBA00023004"/>
    </source>
</evidence>
<sequence>MKVLVAAPTGLCFGVKRAIGFVEKALTQAAPVYALGSPIHNPQEVERLQKMGLCVVQSEMEIPAGAAAFIRAHGAAPGVLENLRKRNVNVIDGTCPFVRAAQDHARELSEAGYHVLILGNEKHPEIIGMRGYVRGPSTVISTIPSLFSSTIFKSSVKIHKLGLVSQTTQEESLLAEVAKAALGVADELRIYNTICRATIERQQAVRRLASAVDGMIVIGGHNSANTGKLCRIARDSNCDAVWIEHAGQLDRRWVLEKRVIGIAAGASTPDWLIEQLHNAIDNIAGRQGDVRNE</sequence>
<dbReference type="GO" id="GO:0051745">
    <property type="term" value="F:4-hydroxy-3-methylbut-2-enyl diphosphate reductase activity"/>
    <property type="evidence" value="ECO:0007669"/>
    <property type="project" value="UniProtKB-UniRule"/>
</dbReference>
<evidence type="ECO:0000256" key="5">
    <source>
        <dbReference type="HAMAP-Rule" id="MF_00191"/>
    </source>
</evidence>
<protein>
    <recommendedName>
        <fullName evidence="5">4-hydroxy-3-methylbut-2-enyl diphosphate reductase</fullName>
        <shortName evidence="5">HMBPP reductase</shortName>
        <ecNumber evidence="5">1.17.7.4</ecNumber>
    </recommendedName>
</protein>
<proteinExistence type="inferred from homology"/>
<dbReference type="GO" id="GO:0050992">
    <property type="term" value="P:dimethylallyl diphosphate biosynthetic process"/>
    <property type="evidence" value="ECO:0007669"/>
    <property type="project" value="UniProtKB-UniRule"/>
</dbReference>
<feature type="binding site" evidence="5">
    <location>
        <position position="225"/>
    </location>
    <ligand>
        <name>isopentenyl diphosphate</name>
        <dbReference type="ChEBI" id="CHEBI:128769"/>
    </ligand>
</feature>
<feature type="binding site" evidence="5">
    <location>
        <position position="73"/>
    </location>
    <ligand>
        <name>(2E)-4-hydroxy-3-methylbut-2-enyl diphosphate</name>
        <dbReference type="ChEBI" id="CHEBI:128753"/>
    </ligand>
</feature>
<dbReference type="InterPro" id="IPR003451">
    <property type="entry name" value="LytB/IspH"/>
</dbReference>
<feature type="binding site" evidence="5">
    <location>
        <position position="267"/>
    </location>
    <ligand>
        <name>dimethylallyl diphosphate</name>
        <dbReference type="ChEBI" id="CHEBI:57623"/>
    </ligand>
</feature>
<keyword evidence="7" id="KW-1185">Reference proteome</keyword>
<keyword evidence="4 5" id="KW-0411">Iron-sulfur</keyword>
<dbReference type="NCBIfam" id="TIGR00216">
    <property type="entry name" value="ispH_lytB"/>
    <property type="match status" value="1"/>
</dbReference>
<keyword evidence="3 5" id="KW-0408">Iron</keyword>
<evidence type="ECO:0000313" key="6">
    <source>
        <dbReference type="EMBL" id="MST55273.1"/>
    </source>
</evidence>
<comment type="pathway">
    <text evidence="5">Isoprenoid biosynthesis; isopentenyl diphosphate biosynthesis via DXP pathway; isopentenyl diphosphate from 1-deoxy-D-xylulose 5-phosphate: step 6/6.</text>
</comment>
<feature type="binding site" evidence="5">
    <location>
        <position position="267"/>
    </location>
    <ligand>
        <name>isopentenyl diphosphate</name>
        <dbReference type="ChEBI" id="CHEBI:128769"/>
    </ligand>
</feature>
<dbReference type="GO" id="GO:0051539">
    <property type="term" value="F:4 iron, 4 sulfur cluster binding"/>
    <property type="evidence" value="ECO:0007669"/>
    <property type="project" value="UniProtKB-UniRule"/>
</dbReference>
<dbReference type="UniPathway" id="UPA00056">
    <property type="reaction ID" value="UER00097"/>
</dbReference>
<feature type="binding site" evidence="5">
    <location>
        <position position="40"/>
    </location>
    <ligand>
        <name>(2E)-4-hydroxy-3-methylbut-2-enyl diphosphate</name>
        <dbReference type="ChEBI" id="CHEBI:128753"/>
    </ligand>
</feature>
<keyword evidence="2 5" id="KW-0479">Metal-binding</keyword>